<protein>
    <submittedName>
        <fullName evidence="1">Uncharacterized protein</fullName>
    </submittedName>
</protein>
<gene>
    <name evidence="1" type="ORF">METZ01_LOCUS507797</name>
</gene>
<dbReference type="AlphaFoldDB" id="A0A383EET1"/>
<evidence type="ECO:0000313" key="1">
    <source>
        <dbReference type="EMBL" id="SVE54943.1"/>
    </source>
</evidence>
<dbReference type="EMBL" id="UINC01225054">
    <property type="protein sequence ID" value="SVE54943.1"/>
    <property type="molecule type" value="Genomic_DNA"/>
</dbReference>
<reference evidence="1" key="1">
    <citation type="submission" date="2018-05" db="EMBL/GenBank/DDBJ databases">
        <authorList>
            <person name="Lanie J.A."/>
            <person name="Ng W.-L."/>
            <person name="Kazmierczak K.M."/>
            <person name="Andrzejewski T.M."/>
            <person name="Davidsen T.M."/>
            <person name="Wayne K.J."/>
            <person name="Tettelin H."/>
            <person name="Glass J.I."/>
            <person name="Rusch D."/>
            <person name="Podicherti R."/>
            <person name="Tsui H.-C.T."/>
            <person name="Winkler M.E."/>
        </authorList>
    </citation>
    <scope>NUCLEOTIDE SEQUENCE</scope>
</reference>
<accession>A0A383EET1</accession>
<feature type="non-terminal residue" evidence="1">
    <location>
        <position position="23"/>
    </location>
</feature>
<name>A0A383EET1_9ZZZZ</name>
<sequence>MLVAITREVSPAIGDCELTHLER</sequence>
<proteinExistence type="predicted"/>
<organism evidence="1">
    <name type="scientific">marine metagenome</name>
    <dbReference type="NCBI Taxonomy" id="408172"/>
    <lineage>
        <taxon>unclassified sequences</taxon>
        <taxon>metagenomes</taxon>
        <taxon>ecological metagenomes</taxon>
    </lineage>
</organism>